<accession>A0A1D8ABD9</accession>
<geneLocation type="plasmid" evidence="1 2">
    <name>pSA1</name>
</geneLocation>
<dbReference type="KEGG" id="nre:BES08_21555"/>
<proteinExistence type="predicted"/>
<gene>
    <name evidence="1" type="ORF">BES08_21555</name>
</gene>
<dbReference type="InterPro" id="IPR046901">
    <property type="entry name" value="ABC-3C_MC5"/>
</dbReference>
<dbReference type="Pfam" id="PF20291">
    <property type="entry name" value="MC5"/>
    <property type="match status" value="1"/>
</dbReference>
<sequence length="171" mass="19365">MADLRVWYASRDPYHCIFRMVRLMTAKDEPMPLEQLRILDMFLMFPPLLHRLSLPANMKERFRALGIPTPANSFVRLPGTASVWQELQLYQTTALKRLTGLGLLKRDALRDRYASLEKSMVPAEIMKQAVEQNTADKVLVAFLVEDVASLPLTGRDSLTKRAGLPSRGPIA</sequence>
<dbReference type="RefSeq" id="WP_069709450.1">
    <property type="nucleotide sequence ID" value="NZ_CP017076.1"/>
</dbReference>
<dbReference type="Proteomes" id="UP000094626">
    <property type="component" value="Plasmid pSA1"/>
</dbReference>
<organism evidence="1 2">
    <name type="scientific">Novosphingobium resinovorum</name>
    <dbReference type="NCBI Taxonomy" id="158500"/>
    <lineage>
        <taxon>Bacteria</taxon>
        <taxon>Pseudomonadati</taxon>
        <taxon>Pseudomonadota</taxon>
        <taxon>Alphaproteobacteria</taxon>
        <taxon>Sphingomonadales</taxon>
        <taxon>Sphingomonadaceae</taxon>
        <taxon>Novosphingobium</taxon>
    </lineage>
</organism>
<reference evidence="2" key="1">
    <citation type="journal article" date="2017" name="J. Biotechnol.">
        <title>Complete genome sequence of Novosphingobium resinovorum SA1, a versatile xenobiotic-degrading bacterium capable of utilizing sulfanilic acid.</title>
        <authorList>
            <person name="Hegedus B."/>
            <person name="Kos P.B."/>
            <person name="Balint B."/>
            <person name="Maroti G."/>
            <person name="Gan H.M."/>
            <person name="Perei K."/>
            <person name="Rakhely G."/>
        </authorList>
    </citation>
    <scope>NUCLEOTIDE SEQUENCE [LARGE SCALE GENOMIC DNA]</scope>
    <source>
        <strain evidence="2">SA1</strain>
    </source>
</reference>
<keyword evidence="2" id="KW-1185">Reference proteome</keyword>
<keyword evidence="1" id="KW-0614">Plasmid</keyword>
<dbReference type="OrthoDB" id="9092598at2"/>
<dbReference type="AlphaFoldDB" id="A0A1D8ABD9"/>
<dbReference type="EMBL" id="CP017076">
    <property type="protein sequence ID" value="AOR79423.1"/>
    <property type="molecule type" value="Genomic_DNA"/>
</dbReference>
<name>A0A1D8ABD9_9SPHN</name>
<evidence type="ECO:0000313" key="2">
    <source>
        <dbReference type="Proteomes" id="UP000094626"/>
    </source>
</evidence>
<protein>
    <submittedName>
        <fullName evidence="1">Uncharacterized protein</fullName>
    </submittedName>
</protein>
<evidence type="ECO:0000313" key="1">
    <source>
        <dbReference type="EMBL" id="AOR79423.1"/>
    </source>
</evidence>